<dbReference type="STRING" id="696762.PFRI_04260"/>
<evidence type="ECO:0000313" key="1">
    <source>
        <dbReference type="EMBL" id="OJI95335.1"/>
    </source>
</evidence>
<comment type="caution">
    <text evidence="1">The sequence shown here is derived from an EMBL/GenBank/DDBJ whole genome shotgun (WGS) entry which is preliminary data.</text>
</comment>
<accession>A0A1L9P1D0</accession>
<sequence>MMYRQLQGIEEFGQSWNLAAISNLDTQHEI</sequence>
<proteinExistence type="predicted"/>
<organism evidence="1 2">
    <name type="scientific">Planktotalea frisia</name>
    <dbReference type="NCBI Taxonomy" id="696762"/>
    <lineage>
        <taxon>Bacteria</taxon>
        <taxon>Pseudomonadati</taxon>
        <taxon>Pseudomonadota</taxon>
        <taxon>Alphaproteobacteria</taxon>
        <taxon>Rhodobacterales</taxon>
        <taxon>Paracoccaceae</taxon>
        <taxon>Planktotalea</taxon>
    </lineage>
</organism>
<evidence type="ECO:0000313" key="2">
    <source>
        <dbReference type="Proteomes" id="UP000184514"/>
    </source>
</evidence>
<dbReference type="EMBL" id="MLCB01000033">
    <property type="protein sequence ID" value="OJI95335.1"/>
    <property type="molecule type" value="Genomic_DNA"/>
</dbReference>
<dbReference type="Proteomes" id="UP000184514">
    <property type="component" value="Unassembled WGS sequence"/>
</dbReference>
<name>A0A1L9P1D0_9RHOB</name>
<dbReference type="AlphaFoldDB" id="A0A1L9P1D0"/>
<gene>
    <name evidence="1" type="ORF">PFRI_04260</name>
</gene>
<protein>
    <submittedName>
        <fullName evidence="1">Uncharacterized protein</fullName>
    </submittedName>
</protein>
<keyword evidence="2" id="KW-1185">Reference proteome</keyword>
<reference evidence="1 2" key="1">
    <citation type="submission" date="2016-10" db="EMBL/GenBank/DDBJ databases">
        <title>Genome sequence of Planktotalea frisia SH6-1.</title>
        <authorList>
            <person name="Poehlein A."/>
            <person name="Bakenhus I."/>
            <person name="Voget S."/>
            <person name="Brinkhoff T."/>
            <person name="Simon M."/>
        </authorList>
    </citation>
    <scope>NUCLEOTIDE SEQUENCE [LARGE SCALE GENOMIC DNA]</scope>
    <source>
        <strain evidence="1 2">SH6-1</strain>
    </source>
</reference>